<evidence type="ECO:0000256" key="1">
    <source>
        <dbReference type="ARBA" id="ARBA00022602"/>
    </source>
</evidence>
<evidence type="ECO:0000313" key="8">
    <source>
        <dbReference type="Proteomes" id="UP000030392"/>
    </source>
</evidence>
<gene>
    <name evidence="5" type="primary">ubiX</name>
    <name evidence="7" type="ORF">EV03_2185</name>
</gene>
<keyword evidence="7" id="KW-0456">Lyase</keyword>
<evidence type="ECO:0000256" key="2">
    <source>
        <dbReference type="ARBA" id="ARBA00022630"/>
    </source>
</evidence>
<dbReference type="EC" id="2.5.1.129" evidence="5"/>
<evidence type="ECO:0000259" key="6">
    <source>
        <dbReference type="Pfam" id="PF02441"/>
    </source>
</evidence>
<comment type="caution">
    <text evidence="7">The sequence shown here is derived from an EMBL/GenBank/DDBJ whole genome shotgun (WGS) entry which is preliminary data.</text>
</comment>
<evidence type="ECO:0000256" key="5">
    <source>
        <dbReference type="HAMAP-Rule" id="MF_01984"/>
    </source>
</evidence>
<dbReference type="GO" id="GO:0106141">
    <property type="term" value="F:flavin prenyltransferase activity"/>
    <property type="evidence" value="ECO:0007669"/>
    <property type="project" value="UniProtKB-EC"/>
</dbReference>
<dbReference type="GO" id="GO:0016829">
    <property type="term" value="F:lyase activity"/>
    <property type="evidence" value="ECO:0007669"/>
    <property type="project" value="UniProtKB-KW"/>
</dbReference>
<keyword evidence="4 5" id="KW-0808">Transferase</keyword>
<organism evidence="7 8">
    <name type="scientific">Prochlorococcus marinus str. PAC1</name>
    <dbReference type="NCBI Taxonomy" id="59924"/>
    <lineage>
        <taxon>Bacteria</taxon>
        <taxon>Bacillati</taxon>
        <taxon>Cyanobacteriota</taxon>
        <taxon>Cyanophyceae</taxon>
        <taxon>Synechococcales</taxon>
        <taxon>Prochlorococcaceae</taxon>
        <taxon>Prochlorococcus</taxon>
    </lineage>
</organism>
<feature type="domain" description="Flavoprotein" evidence="6">
    <location>
        <begin position="2"/>
        <end position="186"/>
    </location>
</feature>
<keyword evidence="3 5" id="KW-0288">FMN</keyword>
<comment type="caution">
    <text evidence="5">Lacks conserved residue(s) required for the propagation of feature annotation.</text>
</comment>
<sequence length="202" mass="22538">MKSIVIAITGASAMQIAERSIQVLLENDQSVDLILSKGSYEVAKSERGINIPVEPNAQEKFWRKKLEVKSGKLTCYRWNDHSASIASGSHKTKGMVIVPCSMGTLGRIASGFSLDLIERCADVHLKENRRLIISPRESPLSLIHIENMKRLAIAGASIVPPIPAWYTNPRTIEDIIDFIVVRLFDSLGEDLNYIKRWNGPIK</sequence>
<reference evidence="8" key="1">
    <citation type="journal article" date="2014" name="Sci. Data">
        <title>Genomes of diverse isolates of the marine cyanobacterium Prochlorococcus.</title>
        <authorList>
            <person name="Biller S."/>
            <person name="Berube P."/>
            <person name="Thompson J."/>
            <person name="Kelly L."/>
            <person name="Roggensack S."/>
            <person name="Awad L."/>
            <person name="Roache-Johnson K."/>
            <person name="Ding H."/>
            <person name="Giovannoni S.J."/>
            <person name="Moore L.R."/>
            <person name="Chisholm S.W."/>
        </authorList>
    </citation>
    <scope>NUCLEOTIDE SEQUENCE [LARGE SCALE GENOMIC DNA]</scope>
    <source>
        <strain evidence="8">PAC1</strain>
    </source>
</reference>
<feature type="binding site" evidence="5">
    <location>
        <position position="182"/>
    </location>
    <ligand>
        <name>dimethylallyl phosphate</name>
        <dbReference type="ChEBI" id="CHEBI:88052"/>
    </ligand>
</feature>
<feature type="binding site" evidence="5">
    <location>
        <begin position="101"/>
        <end position="104"/>
    </location>
    <ligand>
        <name>FMN</name>
        <dbReference type="ChEBI" id="CHEBI:58210"/>
    </ligand>
</feature>
<feature type="binding site" evidence="5">
    <location>
        <begin position="10"/>
        <end position="12"/>
    </location>
    <ligand>
        <name>FMN</name>
        <dbReference type="ChEBI" id="CHEBI:58210"/>
    </ligand>
</feature>
<accession>A0A0A2C2M9</accession>
<dbReference type="AlphaFoldDB" id="A0A0A2C2M9"/>
<name>A0A0A2C2M9_PROMR</name>
<dbReference type="RefSeq" id="WP_036907671.1">
    <property type="nucleotide sequence ID" value="NZ_CP138967.1"/>
</dbReference>
<dbReference type="NCBIfam" id="TIGR00421">
    <property type="entry name" value="ubiX_pad"/>
    <property type="match status" value="1"/>
</dbReference>
<dbReference type="HAMAP" id="MF_01984">
    <property type="entry name" value="ubiX_pad"/>
    <property type="match status" value="1"/>
</dbReference>
<evidence type="ECO:0000256" key="3">
    <source>
        <dbReference type="ARBA" id="ARBA00022643"/>
    </source>
</evidence>
<comment type="similarity">
    <text evidence="5">Belongs to the UbiX/PAD1 family.</text>
</comment>
<dbReference type="Gene3D" id="3.40.50.1950">
    <property type="entry name" value="Flavin prenyltransferase-like"/>
    <property type="match status" value="1"/>
</dbReference>
<comment type="catalytic activity">
    <reaction evidence="5">
        <text>dimethylallyl phosphate + FMNH2 = prenylated FMNH2 + phosphate</text>
        <dbReference type="Rhea" id="RHEA:37743"/>
        <dbReference type="ChEBI" id="CHEBI:43474"/>
        <dbReference type="ChEBI" id="CHEBI:57618"/>
        <dbReference type="ChEBI" id="CHEBI:87467"/>
        <dbReference type="ChEBI" id="CHEBI:88052"/>
        <dbReference type="EC" id="2.5.1.129"/>
    </reaction>
</comment>
<protein>
    <recommendedName>
        <fullName evidence="5">Flavin prenyltransferase UbiX</fullName>
        <ecNumber evidence="5">2.5.1.129</ecNumber>
    </recommendedName>
</protein>
<keyword evidence="2 5" id="KW-0285">Flavoprotein</keyword>
<keyword evidence="1 5" id="KW-0637">Prenyltransferase</keyword>
<dbReference type="InterPro" id="IPR004507">
    <property type="entry name" value="UbiX-like"/>
</dbReference>
<dbReference type="Proteomes" id="UP000030392">
    <property type="component" value="Unassembled WGS sequence"/>
</dbReference>
<evidence type="ECO:0000313" key="7">
    <source>
        <dbReference type="EMBL" id="KGG19797.1"/>
    </source>
</evidence>
<dbReference type="InterPro" id="IPR003382">
    <property type="entry name" value="Flavoprotein"/>
</dbReference>
<dbReference type="SUPFAM" id="SSF52507">
    <property type="entry name" value="Homo-oligomeric flavin-containing Cys decarboxylases, HFCD"/>
    <property type="match status" value="1"/>
</dbReference>
<feature type="binding site" evidence="5">
    <location>
        <position position="136"/>
    </location>
    <ligand>
        <name>FMN</name>
        <dbReference type="ChEBI" id="CHEBI:58210"/>
    </ligand>
</feature>
<evidence type="ECO:0000256" key="4">
    <source>
        <dbReference type="ARBA" id="ARBA00022679"/>
    </source>
</evidence>
<feature type="binding site" evidence="5">
    <location>
        <position position="36"/>
    </location>
    <ligand>
        <name>FMN</name>
        <dbReference type="ChEBI" id="CHEBI:58210"/>
    </ligand>
</feature>
<proteinExistence type="inferred from homology"/>
<dbReference type="InterPro" id="IPR036551">
    <property type="entry name" value="Flavin_trans-like"/>
</dbReference>
<dbReference type="Pfam" id="PF02441">
    <property type="entry name" value="Flavoprotein"/>
    <property type="match status" value="1"/>
</dbReference>
<comment type="function">
    <text evidence="5">Flavin prenyltransferase that catalyzes the synthesis of the prenylated FMN cofactor (prenyl-FMN) for 4-hydroxy-3-polyprenylbenzoic acid decarboxylase UbiD. The prenyltransferase is metal-independent and links a dimethylallyl moiety from dimethylallyl monophosphate (DMAP) to the flavin N5 and C6 atoms of FMN.</text>
</comment>
<dbReference type="EMBL" id="JNAX01000015">
    <property type="protein sequence ID" value="KGG19797.1"/>
    <property type="molecule type" value="Genomic_DNA"/>
</dbReference>
<feature type="binding site" evidence="5">
    <location>
        <position position="166"/>
    </location>
    <ligand>
        <name>dimethylallyl phosphate</name>
        <dbReference type="ChEBI" id="CHEBI:88052"/>
    </ligand>
</feature>